<evidence type="ECO:0000313" key="6">
    <source>
        <dbReference type="EMBL" id="MDY0881247.1"/>
    </source>
</evidence>
<evidence type="ECO:0000256" key="3">
    <source>
        <dbReference type="ARBA" id="ARBA00023284"/>
    </source>
</evidence>
<dbReference type="CDD" id="cd02966">
    <property type="entry name" value="TlpA_like_family"/>
    <property type="match status" value="1"/>
</dbReference>
<dbReference type="Proteomes" id="UP001279642">
    <property type="component" value="Unassembled WGS sequence"/>
</dbReference>
<comment type="subcellular location">
    <subcellularLocation>
        <location evidence="1">Cell envelope</location>
    </subcellularLocation>
</comment>
<dbReference type="SUPFAM" id="SSF52833">
    <property type="entry name" value="Thioredoxin-like"/>
    <property type="match status" value="1"/>
</dbReference>
<accession>A0ABU5E4Q2</accession>
<dbReference type="RefSeq" id="WP_320506320.1">
    <property type="nucleotide sequence ID" value="NZ_JAXCLW010000001.1"/>
</dbReference>
<sequence length="231" mass="23984">MKGRYLGFVLGVLLVAIAAALVVYGNIGGLMSSKTASQQPAGAASTQTMVPAGTAPASTGQSAGNDIQPGFFQKLTPAPDLAGVVVTDAEGKNVDLGSYKGKALLINVWATWCPPCVAEMPSLDRLQAQLGSDNFAVVPVAVDENSLDKVKQFLADHQLDKLPALLDANHALDGVVKIAALPTSLLVSPEGKILARFTGENKWDCGKALAAVQNFAKDGAITEEMLEPCPN</sequence>
<dbReference type="PROSITE" id="PS00194">
    <property type="entry name" value="THIOREDOXIN_1"/>
    <property type="match status" value="1"/>
</dbReference>
<comment type="caution">
    <text evidence="6">The sequence shown here is derived from an EMBL/GenBank/DDBJ whole genome shotgun (WGS) entry which is preliminary data.</text>
</comment>
<dbReference type="PANTHER" id="PTHR42852">
    <property type="entry name" value="THIOL:DISULFIDE INTERCHANGE PROTEIN DSBE"/>
    <property type="match status" value="1"/>
</dbReference>
<proteinExistence type="predicted"/>
<protein>
    <submittedName>
        <fullName evidence="6">TlpA disulfide reductase family protein</fullName>
    </submittedName>
</protein>
<gene>
    <name evidence="6" type="ORF">SMD27_00180</name>
</gene>
<dbReference type="InterPro" id="IPR017937">
    <property type="entry name" value="Thioredoxin_CS"/>
</dbReference>
<dbReference type="PANTHER" id="PTHR42852:SF17">
    <property type="entry name" value="THIOREDOXIN-LIKE PROTEIN HI_1115"/>
    <property type="match status" value="1"/>
</dbReference>
<dbReference type="InterPro" id="IPR013766">
    <property type="entry name" value="Thioredoxin_domain"/>
</dbReference>
<dbReference type="PROSITE" id="PS51352">
    <property type="entry name" value="THIOREDOXIN_2"/>
    <property type="match status" value="1"/>
</dbReference>
<keyword evidence="3" id="KW-0676">Redox-active center</keyword>
<evidence type="ECO:0000259" key="5">
    <source>
        <dbReference type="PROSITE" id="PS51352"/>
    </source>
</evidence>
<evidence type="ECO:0000256" key="4">
    <source>
        <dbReference type="SAM" id="MobiDB-lite"/>
    </source>
</evidence>
<evidence type="ECO:0000256" key="1">
    <source>
        <dbReference type="ARBA" id="ARBA00004196"/>
    </source>
</evidence>
<dbReference type="InterPro" id="IPR050553">
    <property type="entry name" value="Thioredoxin_ResA/DsbE_sf"/>
</dbReference>
<reference evidence="6 7" key="1">
    <citation type="journal article" date="2016" name="Antonie Van Leeuwenhoek">
        <title>Dongia soli sp. nov., isolated from soil from Dokdo, Korea.</title>
        <authorList>
            <person name="Kim D.U."/>
            <person name="Lee H."/>
            <person name="Kim H."/>
            <person name="Kim S.G."/>
            <person name="Ka J.O."/>
        </authorList>
    </citation>
    <scope>NUCLEOTIDE SEQUENCE [LARGE SCALE GENOMIC DNA]</scope>
    <source>
        <strain evidence="6 7">D78</strain>
    </source>
</reference>
<dbReference type="InterPro" id="IPR013740">
    <property type="entry name" value="Redoxin"/>
</dbReference>
<keyword evidence="2" id="KW-0201">Cytochrome c-type biogenesis</keyword>
<dbReference type="InterPro" id="IPR036249">
    <property type="entry name" value="Thioredoxin-like_sf"/>
</dbReference>
<name>A0ABU5E4Q2_9PROT</name>
<keyword evidence="7" id="KW-1185">Reference proteome</keyword>
<evidence type="ECO:0000313" key="7">
    <source>
        <dbReference type="Proteomes" id="UP001279642"/>
    </source>
</evidence>
<feature type="region of interest" description="Disordered" evidence="4">
    <location>
        <begin position="42"/>
        <end position="62"/>
    </location>
</feature>
<dbReference type="EMBL" id="JAXCLW010000001">
    <property type="protein sequence ID" value="MDY0881247.1"/>
    <property type="molecule type" value="Genomic_DNA"/>
</dbReference>
<dbReference type="Gene3D" id="3.40.30.10">
    <property type="entry name" value="Glutaredoxin"/>
    <property type="match status" value="1"/>
</dbReference>
<organism evidence="6 7">
    <name type="scientific">Dongia soli</name>
    <dbReference type="NCBI Taxonomy" id="600628"/>
    <lineage>
        <taxon>Bacteria</taxon>
        <taxon>Pseudomonadati</taxon>
        <taxon>Pseudomonadota</taxon>
        <taxon>Alphaproteobacteria</taxon>
        <taxon>Rhodospirillales</taxon>
        <taxon>Dongiaceae</taxon>
        <taxon>Dongia</taxon>
    </lineage>
</organism>
<dbReference type="Pfam" id="PF08534">
    <property type="entry name" value="Redoxin"/>
    <property type="match status" value="1"/>
</dbReference>
<evidence type="ECO:0000256" key="2">
    <source>
        <dbReference type="ARBA" id="ARBA00022748"/>
    </source>
</evidence>
<feature type="domain" description="Thioredoxin" evidence="5">
    <location>
        <begin position="72"/>
        <end position="217"/>
    </location>
</feature>